<dbReference type="AlphaFoldDB" id="A0AAN8UUS5"/>
<evidence type="ECO:0000313" key="3">
    <source>
        <dbReference type="Proteomes" id="UP001370490"/>
    </source>
</evidence>
<dbReference type="Proteomes" id="UP001370490">
    <property type="component" value="Unassembled WGS sequence"/>
</dbReference>
<feature type="compositionally biased region" description="Low complexity" evidence="1">
    <location>
        <begin position="169"/>
        <end position="183"/>
    </location>
</feature>
<dbReference type="EMBL" id="JBAMMX010000020">
    <property type="protein sequence ID" value="KAK6921054.1"/>
    <property type="molecule type" value="Genomic_DNA"/>
</dbReference>
<sequence length="226" mass="25775">MCTPWPLTRIDKWKVKSRASSFFCGFSLDESDELKISRPQVSVSSMAFDVENDHGRHGTTRKASPNNKHGQRRKLKLNSTQTHDPSTTESSLPCSSEEEYIVFSLREDGELRVVKERPTQDDRHSSSECSRPVNRKAEEEESIYFDPESPSDRLQWLDYHEETQDHHASSVSSSNSGNSNSSTGSFAFPVLRLDWNGSPVQMPKSESPIRSRKQRLQLALLHCCRF</sequence>
<dbReference type="PANTHER" id="PTHR33914:SF3">
    <property type="entry name" value="PROTEIN BREAKING OF ASYMMETRY IN THE STOMATAL LINEAGE"/>
    <property type="match status" value="1"/>
</dbReference>
<organism evidence="2 3">
    <name type="scientific">Dillenia turbinata</name>
    <dbReference type="NCBI Taxonomy" id="194707"/>
    <lineage>
        <taxon>Eukaryota</taxon>
        <taxon>Viridiplantae</taxon>
        <taxon>Streptophyta</taxon>
        <taxon>Embryophyta</taxon>
        <taxon>Tracheophyta</taxon>
        <taxon>Spermatophyta</taxon>
        <taxon>Magnoliopsida</taxon>
        <taxon>eudicotyledons</taxon>
        <taxon>Gunneridae</taxon>
        <taxon>Pentapetalae</taxon>
        <taxon>Dilleniales</taxon>
        <taxon>Dilleniaceae</taxon>
        <taxon>Dillenia</taxon>
    </lineage>
</organism>
<evidence type="ECO:0000256" key="1">
    <source>
        <dbReference type="SAM" id="MobiDB-lite"/>
    </source>
</evidence>
<dbReference type="GO" id="GO:0009786">
    <property type="term" value="P:regulation of asymmetric cell division"/>
    <property type="evidence" value="ECO:0007669"/>
    <property type="project" value="InterPro"/>
</dbReference>
<reference evidence="2 3" key="1">
    <citation type="submission" date="2023-12" db="EMBL/GenBank/DDBJ databases">
        <title>A high-quality genome assembly for Dillenia turbinata (Dilleniales).</title>
        <authorList>
            <person name="Chanderbali A."/>
        </authorList>
    </citation>
    <scope>NUCLEOTIDE SEQUENCE [LARGE SCALE GENOMIC DNA]</scope>
    <source>
        <strain evidence="2">LSX21</strain>
        <tissue evidence="2">Leaf</tissue>
    </source>
</reference>
<feature type="region of interest" description="Disordered" evidence="1">
    <location>
        <begin position="112"/>
        <end position="150"/>
    </location>
</feature>
<gene>
    <name evidence="2" type="ORF">RJ641_014732</name>
</gene>
<dbReference type="InterPro" id="IPR040378">
    <property type="entry name" value="BASL"/>
</dbReference>
<feature type="region of interest" description="Disordered" evidence="1">
    <location>
        <begin position="162"/>
        <end position="183"/>
    </location>
</feature>
<dbReference type="PANTHER" id="PTHR33914">
    <property type="entry name" value="18S PRE-RIBOSOMAL ASSEMBLY PROTEIN GAR2-LIKE PROTEIN"/>
    <property type="match status" value="1"/>
</dbReference>
<protein>
    <submittedName>
        <fullName evidence="2">Uncharacterized protein</fullName>
    </submittedName>
</protein>
<comment type="caution">
    <text evidence="2">The sequence shown here is derived from an EMBL/GenBank/DDBJ whole genome shotgun (WGS) entry which is preliminary data.</text>
</comment>
<evidence type="ECO:0000313" key="2">
    <source>
        <dbReference type="EMBL" id="KAK6921054.1"/>
    </source>
</evidence>
<keyword evidence="3" id="KW-1185">Reference proteome</keyword>
<feature type="compositionally biased region" description="Polar residues" evidence="1">
    <location>
        <begin position="77"/>
        <end position="94"/>
    </location>
</feature>
<name>A0AAN8UUS5_9MAGN</name>
<feature type="compositionally biased region" description="Basic and acidic residues" evidence="1">
    <location>
        <begin position="112"/>
        <end position="126"/>
    </location>
</feature>
<feature type="region of interest" description="Disordered" evidence="1">
    <location>
        <begin position="47"/>
        <end position="95"/>
    </location>
</feature>
<accession>A0AAN8UUS5</accession>
<proteinExistence type="predicted"/>